<dbReference type="InterPro" id="IPR036224">
    <property type="entry name" value="GINS_bundle-like_dom_sf"/>
</dbReference>
<sequence length="336" mass="36883">VAGAKQPSKRKIQDEGLDIQTTRNADYFGAIIHHLSSVCNKSLLPRMYSRAELVQNLRWKAGPVLPQEIQEKLSYSEEGYFKNHSAALESYLSELELDLTVDMVPPKYPYIQVRVVDDIGEVLLSDQSANLARHCMHFIKRTDAEQFISQILCIRHNYTAIDRGQNLLRMLFLLSIDLNTGLLAVSLRHSHGRGCITKCANGNSNCHSLVKRAPFGSNPICSPQKVAKHRHPHHQCHRPVSTFQFAAPVPQTPADLPLSTRPSLEPTGRTGLGTKSKGSSTQLSHTGLCAKQPSSQFRAGKAINHGGCCRGCSGHAVAHACQCRQTALAHAKECGG</sequence>
<comment type="caution">
    <text evidence="3">The sequence shown here is derived from an EMBL/GenBank/DDBJ whole genome shotgun (WGS) entry which is preliminary data.</text>
</comment>
<accession>A0AAN8YW33</accession>
<dbReference type="PANTHER" id="PTHR12914">
    <property type="entry name" value="PARTNER OF SLD5"/>
    <property type="match status" value="1"/>
</dbReference>
<gene>
    <name evidence="3" type="ORF">RJ641_020119</name>
</gene>
<dbReference type="PANTHER" id="PTHR12914:SF2">
    <property type="entry name" value="DNA REPLICATION COMPLEX GINS PROTEIN PSF1"/>
    <property type="match status" value="1"/>
</dbReference>
<evidence type="ECO:0000256" key="1">
    <source>
        <dbReference type="SAM" id="MobiDB-lite"/>
    </source>
</evidence>
<feature type="non-terminal residue" evidence="3">
    <location>
        <position position="1"/>
    </location>
</feature>
<feature type="non-terminal residue" evidence="3">
    <location>
        <position position="336"/>
    </location>
</feature>
<reference evidence="3 4" key="1">
    <citation type="submission" date="2023-12" db="EMBL/GenBank/DDBJ databases">
        <title>A high-quality genome assembly for Dillenia turbinata (Dilleniales).</title>
        <authorList>
            <person name="Chanderbali A."/>
        </authorList>
    </citation>
    <scope>NUCLEOTIDE SEQUENCE [LARGE SCALE GENOMIC DNA]</scope>
    <source>
        <strain evidence="3">LSX21</strain>
        <tissue evidence="3">Leaf</tissue>
    </source>
</reference>
<evidence type="ECO:0000259" key="2">
    <source>
        <dbReference type="Pfam" id="PF24997"/>
    </source>
</evidence>
<feature type="domain" description="DNA replication complex GINS protein PSF1 C-terminal" evidence="2">
    <location>
        <begin position="107"/>
        <end position="154"/>
    </location>
</feature>
<name>A0AAN8YW33_9MAGN</name>
<dbReference type="Gene3D" id="1.20.58.1030">
    <property type="match status" value="1"/>
</dbReference>
<dbReference type="SUPFAM" id="SSF158573">
    <property type="entry name" value="GINS helical bundle-like"/>
    <property type="match status" value="1"/>
</dbReference>
<dbReference type="CDD" id="cd21696">
    <property type="entry name" value="GINS_B_Psf1"/>
    <property type="match status" value="1"/>
</dbReference>
<dbReference type="InterPro" id="IPR056783">
    <property type="entry name" value="PSF1_C"/>
</dbReference>
<dbReference type="AlphaFoldDB" id="A0AAN8YW33"/>
<evidence type="ECO:0000313" key="4">
    <source>
        <dbReference type="Proteomes" id="UP001370490"/>
    </source>
</evidence>
<dbReference type="EMBL" id="JBAMMX010000025">
    <property type="protein sequence ID" value="KAK6915002.1"/>
    <property type="molecule type" value="Genomic_DNA"/>
</dbReference>
<dbReference type="Proteomes" id="UP001370490">
    <property type="component" value="Unassembled WGS sequence"/>
</dbReference>
<evidence type="ECO:0000313" key="3">
    <source>
        <dbReference type="EMBL" id="KAK6915002.1"/>
    </source>
</evidence>
<proteinExistence type="predicted"/>
<organism evidence="3 4">
    <name type="scientific">Dillenia turbinata</name>
    <dbReference type="NCBI Taxonomy" id="194707"/>
    <lineage>
        <taxon>Eukaryota</taxon>
        <taxon>Viridiplantae</taxon>
        <taxon>Streptophyta</taxon>
        <taxon>Embryophyta</taxon>
        <taxon>Tracheophyta</taxon>
        <taxon>Spermatophyta</taxon>
        <taxon>Magnoliopsida</taxon>
        <taxon>eudicotyledons</taxon>
        <taxon>Gunneridae</taxon>
        <taxon>Pentapetalae</taxon>
        <taxon>Dilleniales</taxon>
        <taxon>Dilleniaceae</taxon>
        <taxon>Dillenia</taxon>
    </lineage>
</organism>
<dbReference type="GO" id="GO:0000811">
    <property type="term" value="C:GINS complex"/>
    <property type="evidence" value="ECO:0007669"/>
    <property type="project" value="InterPro"/>
</dbReference>
<feature type="region of interest" description="Disordered" evidence="1">
    <location>
        <begin position="251"/>
        <end position="285"/>
    </location>
</feature>
<dbReference type="GO" id="GO:1902983">
    <property type="term" value="P:DNA strand elongation involved in mitotic DNA replication"/>
    <property type="evidence" value="ECO:0007669"/>
    <property type="project" value="TreeGrafter"/>
</dbReference>
<feature type="compositionally biased region" description="Polar residues" evidence="1">
    <location>
        <begin position="276"/>
        <end position="285"/>
    </location>
</feature>
<dbReference type="Pfam" id="PF24997">
    <property type="entry name" value="PSF1_C"/>
    <property type="match status" value="1"/>
</dbReference>
<dbReference type="InterPro" id="IPR005339">
    <property type="entry name" value="GINS_Psf1"/>
</dbReference>
<protein>
    <recommendedName>
        <fullName evidence="2">DNA replication complex GINS protein PSF1 C-terminal domain-containing protein</fullName>
    </recommendedName>
</protein>
<keyword evidence="4" id="KW-1185">Reference proteome</keyword>